<dbReference type="InterPro" id="IPR029071">
    <property type="entry name" value="Ubiquitin-like_domsf"/>
</dbReference>
<name>A0A7S2U933_9STRA</name>
<evidence type="ECO:0000256" key="1">
    <source>
        <dbReference type="SAM" id="MobiDB-lite"/>
    </source>
</evidence>
<dbReference type="PROSITE" id="PS50053">
    <property type="entry name" value="UBIQUITIN_2"/>
    <property type="match status" value="1"/>
</dbReference>
<gene>
    <name evidence="3" type="ORF">ASEP1449_LOCUS2924</name>
</gene>
<organism evidence="3">
    <name type="scientific">Attheya septentrionalis</name>
    <dbReference type="NCBI Taxonomy" id="420275"/>
    <lineage>
        <taxon>Eukaryota</taxon>
        <taxon>Sar</taxon>
        <taxon>Stramenopiles</taxon>
        <taxon>Ochrophyta</taxon>
        <taxon>Bacillariophyta</taxon>
        <taxon>Coscinodiscophyceae</taxon>
        <taxon>Chaetocerotophycidae</taxon>
        <taxon>Chaetocerotales</taxon>
        <taxon>Attheyaceae</taxon>
        <taxon>Attheya</taxon>
    </lineage>
</organism>
<dbReference type="InterPro" id="IPR000626">
    <property type="entry name" value="Ubiquitin-like_dom"/>
</dbReference>
<sequence>MTISYSDVCNDIMSNFNLDFLKDRYARSGMKTSFANAKKDYIQYLVALVSADALGVETSPPLHVDALWHIHILETKSYRAFERLVIEKYKPTHSTSLEHIDHSVVDNTEGREDRLKKTKALYKLMDLIFENEDDEKYNEESQRAHSLPALPEASEREENVQEVTAFQSRDKRSFETEEENARKHKERRTEDVPKPKISLRLTYENGQESFFLIRQNTTFGRLFNICAMEIGIEVTSLRFTNLGERIDSDHTPAMLKMEDNAQIFVYLQMTGC</sequence>
<dbReference type="SUPFAM" id="SSF54236">
    <property type="entry name" value="Ubiquitin-like"/>
    <property type="match status" value="1"/>
</dbReference>
<feature type="domain" description="Ubiquitin-like" evidence="2">
    <location>
        <begin position="197"/>
        <end position="272"/>
    </location>
</feature>
<feature type="compositionally biased region" description="Basic and acidic residues" evidence="1">
    <location>
        <begin position="168"/>
        <end position="193"/>
    </location>
</feature>
<evidence type="ECO:0000259" key="2">
    <source>
        <dbReference type="PROSITE" id="PS50053"/>
    </source>
</evidence>
<dbReference type="InterPro" id="IPR022617">
    <property type="entry name" value="Rad60/SUMO-like_dom"/>
</dbReference>
<dbReference type="EMBL" id="HBHQ01004399">
    <property type="protein sequence ID" value="CAD9811100.1"/>
    <property type="molecule type" value="Transcribed_RNA"/>
</dbReference>
<dbReference type="PANTHER" id="PTHR10562">
    <property type="entry name" value="SMALL UBIQUITIN-RELATED MODIFIER"/>
    <property type="match status" value="1"/>
</dbReference>
<reference evidence="3" key="1">
    <citation type="submission" date="2021-01" db="EMBL/GenBank/DDBJ databases">
        <authorList>
            <person name="Corre E."/>
            <person name="Pelletier E."/>
            <person name="Niang G."/>
            <person name="Scheremetjew M."/>
            <person name="Finn R."/>
            <person name="Kale V."/>
            <person name="Holt S."/>
            <person name="Cochrane G."/>
            <person name="Meng A."/>
            <person name="Brown T."/>
            <person name="Cohen L."/>
        </authorList>
    </citation>
    <scope>NUCLEOTIDE SEQUENCE</scope>
    <source>
        <strain evidence="3">CCMP2084</strain>
    </source>
</reference>
<accession>A0A7S2U933</accession>
<protein>
    <recommendedName>
        <fullName evidence="2">Ubiquitin-like domain-containing protein</fullName>
    </recommendedName>
</protein>
<evidence type="ECO:0000313" key="3">
    <source>
        <dbReference type="EMBL" id="CAD9811100.1"/>
    </source>
</evidence>
<dbReference type="AlphaFoldDB" id="A0A7S2U933"/>
<dbReference type="CDD" id="cd01763">
    <property type="entry name" value="Ubl_SUMO_like"/>
    <property type="match status" value="1"/>
</dbReference>
<feature type="region of interest" description="Disordered" evidence="1">
    <location>
        <begin position="135"/>
        <end position="193"/>
    </location>
</feature>
<dbReference type="Gene3D" id="3.10.20.90">
    <property type="entry name" value="Phosphatidylinositol 3-kinase Catalytic Subunit, Chain A, domain 1"/>
    <property type="match status" value="1"/>
</dbReference>
<proteinExistence type="predicted"/>
<dbReference type="Pfam" id="PF11976">
    <property type="entry name" value="Rad60-SLD"/>
    <property type="match status" value="1"/>
</dbReference>